<dbReference type="EMBL" id="JMSZ01000016">
    <property type="protein sequence ID" value="KDE40274.1"/>
    <property type="molecule type" value="Genomic_DNA"/>
</dbReference>
<evidence type="ECO:0000256" key="1">
    <source>
        <dbReference type="SAM" id="MobiDB-lite"/>
    </source>
</evidence>
<evidence type="ECO:0000313" key="2">
    <source>
        <dbReference type="EMBL" id="KDE40274.1"/>
    </source>
</evidence>
<dbReference type="STRING" id="267850.ADINL_0866"/>
<reference evidence="2 3" key="1">
    <citation type="journal article" date="2005" name="Int. J. Syst. Evol. Microbiol.">
        <title>Nitrincola lacisaponensis gen. nov., sp. nov., a novel alkaliphilic bacterium isolated from an alkaline, saline lake.</title>
        <authorList>
            <person name="Dimitriu P.A."/>
            <person name="Shukla S.K."/>
            <person name="Conradt J."/>
            <person name="Marquez M.C."/>
            <person name="Ventosa A."/>
            <person name="Maglia A."/>
            <person name="Peyton B.M."/>
            <person name="Pinkart H.C."/>
            <person name="Mormile M.R."/>
        </authorList>
    </citation>
    <scope>NUCLEOTIDE SEQUENCE [LARGE SCALE GENOMIC DNA]</scope>
    <source>
        <strain evidence="2 3">4CA</strain>
    </source>
</reference>
<dbReference type="AlphaFoldDB" id="A0A063Y3K9"/>
<keyword evidence="3" id="KW-1185">Reference proteome</keyword>
<name>A0A063Y3K9_9GAMM</name>
<organism evidence="2 3">
    <name type="scientific">Nitrincola lacisaponensis</name>
    <dbReference type="NCBI Taxonomy" id="267850"/>
    <lineage>
        <taxon>Bacteria</taxon>
        <taxon>Pseudomonadati</taxon>
        <taxon>Pseudomonadota</taxon>
        <taxon>Gammaproteobacteria</taxon>
        <taxon>Oceanospirillales</taxon>
        <taxon>Oceanospirillaceae</taxon>
        <taxon>Nitrincola</taxon>
    </lineage>
</organism>
<evidence type="ECO:0000313" key="3">
    <source>
        <dbReference type="Proteomes" id="UP000027318"/>
    </source>
</evidence>
<accession>A0A063Y3K9</accession>
<comment type="caution">
    <text evidence="2">The sequence shown here is derived from an EMBL/GenBank/DDBJ whole genome shotgun (WGS) entry which is preliminary data.</text>
</comment>
<sequence>MRSKIDEPGSAPADHLYPHLPGDGSRTDSGTEAGPTGIALLTLALVVWMMA</sequence>
<dbReference type="Proteomes" id="UP000027318">
    <property type="component" value="Unassembled WGS sequence"/>
</dbReference>
<proteinExistence type="predicted"/>
<protein>
    <submittedName>
        <fullName evidence="2">Uncharacterized protein</fullName>
    </submittedName>
</protein>
<gene>
    <name evidence="2" type="ORF">ADINL_0866</name>
</gene>
<feature type="region of interest" description="Disordered" evidence="1">
    <location>
        <begin position="1"/>
        <end position="34"/>
    </location>
</feature>